<dbReference type="Gene3D" id="1.20.120.520">
    <property type="entry name" value="nmb1532 protein domain like"/>
    <property type="match status" value="1"/>
</dbReference>
<dbReference type="Proteomes" id="UP000266482">
    <property type="component" value="Unassembled WGS sequence"/>
</dbReference>
<name>A0A3A1UPS0_9BACL</name>
<organism evidence="2 3">
    <name type="scientific">Paenibacillus nanensis</name>
    <dbReference type="NCBI Taxonomy" id="393251"/>
    <lineage>
        <taxon>Bacteria</taxon>
        <taxon>Bacillati</taxon>
        <taxon>Bacillota</taxon>
        <taxon>Bacilli</taxon>
        <taxon>Bacillales</taxon>
        <taxon>Paenibacillaceae</taxon>
        <taxon>Paenibacillus</taxon>
    </lineage>
</organism>
<feature type="domain" description="Hemerythrin-like" evidence="1">
    <location>
        <begin position="29"/>
        <end position="180"/>
    </location>
</feature>
<dbReference type="OrthoDB" id="2587424at2"/>
<proteinExistence type="predicted"/>
<evidence type="ECO:0000313" key="3">
    <source>
        <dbReference type="Proteomes" id="UP000266482"/>
    </source>
</evidence>
<comment type="caution">
    <text evidence="2">The sequence shown here is derived from an EMBL/GenBank/DDBJ whole genome shotgun (WGS) entry which is preliminary data.</text>
</comment>
<protein>
    <submittedName>
        <fullName evidence="2">Hemerythrin</fullName>
    </submittedName>
</protein>
<dbReference type="RefSeq" id="WP_119601666.1">
    <property type="nucleotide sequence ID" value="NZ_QXQA01000014.1"/>
</dbReference>
<evidence type="ECO:0000259" key="1">
    <source>
        <dbReference type="Pfam" id="PF01814"/>
    </source>
</evidence>
<dbReference type="Pfam" id="PF01814">
    <property type="entry name" value="Hemerythrin"/>
    <property type="match status" value="1"/>
</dbReference>
<dbReference type="AlphaFoldDB" id="A0A3A1UPS0"/>
<evidence type="ECO:0000313" key="2">
    <source>
        <dbReference type="EMBL" id="RIX50478.1"/>
    </source>
</evidence>
<dbReference type="EMBL" id="QXQA01000014">
    <property type="protein sequence ID" value="RIX50478.1"/>
    <property type="molecule type" value="Genomic_DNA"/>
</dbReference>
<dbReference type="InterPro" id="IPR012312">
    <property type="entry name" value="Hemerythrin-like"/>
</dbReference>
<accession>A0A3A1UPS0</accession>
<reference evidence="2 3" key="1">
    <citation type="submission" date="2018-09" db="EMBL/GenBank/DDBJ databases">
        <title>Paenibacillus aracenensis nov. sp. isolated from a cave in southern Spain.</title>
        <authorList>
            <person name="Jurado V."/>
            <person name="Gutierrez-Patricio S."/>
            <person name="Gonzalez-Pimentel J.L."/>
            <person name="Miller A.Z."/>
            <person name="Laiz L."/>
            <person name="Saiz-Jimenez C."/>
        </authorList>
    </citation>
    <scope>NUCLEOTIDE SEQUENCE [LARGE SCALE GENOMIC DNA]</scope>
    <source>
        <strain evidence="2 3">DSM 22867</strain>
    </source>
</reference>
<gene>
    <name evidence="2" type="ORF">D3P08_19515</name>
</gene>
<keyword evidence="3" id="KW-1185">Reference proteome</keyword>
<sequence>MKEMMQKPTLLEPYHSARPSVYMQFFMRLQSEHEGLKQKCEELSELSSRAATTSGSFGAQHSLHELVGKAKHLLRELDSHVKWEDEELFPLFSRYYKRKLEPTILPSLWVLEKDHELALQFFESFLQMSNELHAMLLLDTNRQETKFRDKMKACCDCLTQGCLILTSHFQMEEELIYPLADEILTDMDYLFS</sequence>